<evidence type="ECO:0000256" key="6">
    <source>
        <dbReference type="ARBA" id="ARBA00022679"/>
    </source>
</evidence>
<dbReference type="FunFam" id="3.40.50.620:FF:000021">
    <property type="entry name" value="Riboflavin biosynthesis protein"/>
    <property type="match status" value="1"/>
</dbReference>
<dbReference type="InterPro" id="IPR014729">
    <property type="entry name" value="Rossmann-like_a/b/a_fold"/>
</dbReference>
<dbReference type="GO" id="GO:0005524">
    <property type="term" value="F:ATP binding"/>
    <property type="evidence" value="ECO:0007669"/>
    <property type="project" value="UniProtKB-UniRule"/>
</dbReference>
<comment type="catalytic activity">
    <reaction evidence="14 15">
        <text>FMN + ATP + H(+) = FAD + diphosphate</text>
        <dbReference type="Rhea" id="RHEA:17237"/>
        <dbReference type="ChEBI" id="CHEBI:15378"/>
        <dbReference type="ChEBI" id="CHEBI:30616"/>
        <dbReference type="ChEBI" id="CHEBI:33019"/>
        <dbReference type="ChEBI" id="CHEBI:57692"/>
        <dbReference type="ChEBI" id="CHEBI:58210"/>
        <dbReference type="EC" id="2.7.7.2"/>
    </reaction>
</comment>
<dbReference type="SUPFAM" id="SSF52374">
    <property type="entry name" value="Nucleotidylyl transferase"/>
    <property type="match status" value="1"/>
</dbReference>
<dbReference type="Pfam" id="PF01687">
    <property type="entry name" value="Flavokinase"/>
    <property type="match status" value="1"/>
</dbReference>
<evidence type="ECO:0000256" key="4">
    <source>
        <dbReference type="ARBA" id="ARBA00022630"/>
    </source>
</evidence>
<evidence type="ECO:0000256" key="11">
    <source>
        <dbReference type="ARBA" id="ARBA00022840"/>
    </source>
</evidence>
<comment type="pathway">
    <text evidence="2 15">Cofactor biosynthesis; FAD biosynthesis; FAD from FMN: step 1/1.</text>
</comment>
<keyword evidence="5 15" id="KW-0288">FMN</keyword>
<comment type="similarity">
    <text evidence="15">Belongs to the ribF family.</text>
</comment>
<keyword evidence="7 15" id="KW-0548">Nucleotidyltransferase</keyword>
<dbReference type="GO" id="GO:0003919">
    <property type="term" value="F:FMN adenylyltransferase activity"/>
    <property type="evidence" value="ECO:0007669"/>
    <property type="project" value="UniProtKB-UniRule"/>
</dbReference>
<dbReference type="EC" id="2.7.1.26" evidence="15"/>
<dbReference type="AlphaFoldDB" id="A0A2M9CWB3"/>
<comment type="function">
    <text evidence="1">Catalyzes the phosphorylation of riboflavin to FMN followed by the adenylation of FMN to FAD.</text>
</comment>
<accession>A0A2M9CWB3</accession>
<dbReference type="InterPro" id="IPR015864">
    <property type="entry name" value="FAD_synthase"/>
</dbReference>
<dbReference type="InterPro" id="IPR015865">
    <property type="entry name" value="Riboflavin_kinase_bac/euk"/>
</dbReference>
<keyword evidence="12" id="KW-0511">Multifunctional enzyme</keyword>
<evidence type="ECO:0000256" key="9">
    <source>
        <dbReference type="ARBA" id="ARBA00022777"/>
    </source>
</evidence>
<protein>
    <recommendedName>
        <fullName evidence="15">Riboflavin biosynthesis protein</fullName>
    </recommendedName>
    <domain>
        <recommendedName>
            <fullName evidence="15">Riboflavin kinase</fullName>
            <ecNumber evidence="15">2.7.1.26</ecNumber>
        </recommendedName>
        <alternativeName>
            <fullName evidence="15">Flavokinase</fullName>
        </alternativeName>
    </domain>
    <domain>
        <recommendedName>
            <fullName evidence="15">FMN adenylyltransferase</fullName>
            <ecNumber evidence="15">2.7.7.2</ecNumber>
        </recommendedName>
        <alternativeName>
            <fullName evidence="15">FAD pyrophosphorylase</fullName>
        </alternativeName>
        <alternativeName>
            <fullName evidence="15">FAD synthase</fullName>
        </alternativeName>
    </domain>
</protein>
<dbReference type="Gene3D" id="2.40.30.30">
    <property type="entry name" value="Riboflavin kinase-like"/>
    <property type="match status" value="1"/>
</dbReference>
<dbReference type="PANTHER" id="PTHR22749">
    <property type="entry name" value="RIBOFLAVIN KINASE/FMN ADENYLYLTRANSFERASE"/>
    <property type="match status" value="1"/>
</dbReference>
<dbReference type="OrthoDB" id="9803667at2"/>
<dbReference type="GO" id="GO:0008531">
    <property type="term" value="F:riboflavin kinase activity"/>
    <property type="evidence" value="ECO:0007669"/>
    <property type="project" value="UniProtKB-UniRule"/>
</dbReference>
<evidence type="ECO:0000256" key="8">
    <source>
        <dbReference type="ARBA" id="ARBA00022741"/>
    </source>
</evidence>
<dbReference type="Proteomes" id="UP000230000">
    <property type="component" value="Unassembled WGS sequence"/>
</dbReference>
<gene>
    <name evidence="17" type="ORF">BXY57_1808</name>
</gene>
<dbReference type="NCBIfam" id="TIGR00083">
    <property type="entry name" value="ribF"/>
    <property type="match status" value="1"/>
</dbReference>
<keyword evidence="8 15" id="KW-0547">Nucleotide-binding</keyword>
<organism evidence="17 18">
    <name type="scientific">Thermoflavifilum aggregans</name>
    <dbReference type="NCBI Taxonomy" id="454188"/>
    <lineage>
        <taxon>Bacteria</taxon>
        <taxon>Pseudomonadati</taxon>
        <taxon>Bacteroidota</taxon>
        <taxon>Chitinophagia</taxon>
        <taxon>Chitinophagales</taxon>
        <taxon>Chitinophagaceae</taxon>
        <taxon>Thermoflavifilum</taxon>
    </lineage>
</organism>
<evidence type="ECO:0000256" key="5">
    <source>
        <dbReference type="ARBA" id="ARBA00022643"/>
    </source>
</evidence>
<evidence type="ECO:0000256" key="2">
    <source>
        <dbReference type="ARBA" id="ARBA00004726"/>
    </source>
</evidence>
<keyword evidence="10 15" id="KW-0274">FAD</keyword>
<dbReference type="GO" id="GO:0009398">
    <property type="term" value="P:FMN biosynthetic process"/>
    <property type="evidence" value="ECO:0007669"/>
    <property type="project" value="UniProtKB-UniRule"/>
</dbReference>
<dbReference type="GO" id="GO:0006747">
    <property type="term" value="P:FAD biosynthetic process"/>
    <property type="evidence" value="ECO:0007669"/>
    <property type="project" value="UniProtKB-UniRule"/>
</dbReference>
<dbReference type="GO" id="GO:0009231">
    <property type="term" value="P:riboflavin biosynthetic process"/>
    <property type="evidence" value="ECO:0007669"/>
    <property type="project" value="InterPro"/>
</dbReference>
<dbReference type="RefSeq" id="WP_100314718.1">
    <property type="nucleotide sequence ID" value="NZ_PGFG01000001.1"/>
</dbReference>
<evidence type="ECO:0000256" key="15">
    <source>
        <dbReference type="PIRNR" id="PIRNR004491"/>
    </source>
</evidence>
<evidence type="ECO:0000313" key="18">
    <source>
        <dbReference type="Proteomes" id="UP000230000"/>
    </source>
</evidence>
<evidence type="ECO:0000259" key="16">
    <source>
        <dbReference type="SMART" id="SM00904"/>
    </source>
</evidence>
<keyword evidence="9 15" id="KW-0418">Kinase</keyword>
<keyword evidence="18" id="KW-1185">Reference proteome</keyword>
<dbReference type="InterPro" id="IPR002606">
    <property type="entry name" value="Riboflavin_kinase_bac"/>
</dbReference>
<reference evidence="17 18" key="1">
    <citation type="submission" date="2017-11" db="EMBL/GenBank/DDBJ databases">
        <title>Genomic Encyclopedia of Archaeal and Bacterial Type Strains, Phase II (KMG-II): From Individual Species to Whole Genera.</title>
        <authorList>
            <person name="Goeker M."/>
        </authorList>
    </citation>
    <scope>NUCLEOTIDE SEQUENCE [LARGE SCALE GENOMIC DNA]</scope>
    <source>
        <strain evidence="17 18">DSM 27268</strain>
    </source>
</reference>
<proteinExistence type="inferred from homology"/>
<evidence type="ECO:0000256" key="3">
    <source>
        <dbReference type="ARBA" id="ARBA00005201"/>
    </source>
</evidence>
<name>A0A2M9CWB3_9BACT</name>
<evidence type="ECO:0000256" key="12">
    <source>
        <dbReference type="ARBA" id="ARBA00023268"/>
    </source>
</evidence>
<dbReference type="InterPro" id="IPR023468">
    <property type="entry name" value="Riboflavin_kinase"/>
</dbReference>
<dbReference type="UniPathway" id="UPA00277">
    <property type="reaction ID" value="UER00407"/>
</dbReference>
<evidence type="ECO:0000256" key="7">
    <source>
        <dbReference type="ARBA" id="ARBA00022695"/>
    </source>
</evidence>
<evidence type="ECO:0000256" key="13">
    <source>
        <dbReference type="ARBA" id="ARBA00047880"/>
    </source>
</evidence>
<feature type="domain" description="Riboflavin kinase" evidence="16">
    <location>
        <begin position="184"/>
        <end position="311"/>
    </location>
</feature>
<dbReference type="SUPFAM" id="SSF82114">
    <property type="entry name" value="Riboflavin kinase-like"/>
    <property type="match status" value="1"/>
</dbReference>
<dbReference type="EC" id="2.7.7.2" evidence="15"/>
<dbReference type="NCBIfam" id="NF004162">
    <property type="entry name" value="PRK05627.1-5"/>
    <property type="match status" value="1"/>
</dbReference>
<keyword evidence="6 15" id="KW-0808">Transferase</keyword>
<keyword evidence="11 15" id="KW-0067">ATP-binding</keyword>
<keyword evidence="4 15" id="KW-0285">Flavoprotein</keyword>
<dbReference type="Pfam" id="PF06574">
    <property type="entry name" value="FAD_syn"/>
    <property type="match status" value="1"/>
</dbReference>
<dbReference type="Gene3D" id="3.40.50.620">
    <property type="entry name" value="HUPs"/>
    <property type="match status" value="1"/>
</dbReference>
<dbReference type="InterPro" id="IPR004821">
    <property type="entry name" value="Cyt_trans-like"/>
</dbReference>
<evidence type="ECO:0000313" key="17">
    <source>
        <dbReference type="EMBL" id="PJJ76201.1"/>
    </source>
</evidence>
<evidence type="ECO:0000256" key="10">
    <source>
        <dbReference type="ARBA" id="ARBA00022827"/>
    </source>
</evidence>
<dbReference type="UniPathway" id="UPA00276">
    <property type="reaction ID" value="UER00406"/>
</dbReference>
<dbReference type="SMART" id="SM00904">
    <property type="entry name" value="Flavokinase"/>
    <property type="match status" value="1"/>
</dbReference>
<dbReference type="NCBIfam" id="NF004160">
    <property type="entry name" value="PRK05627.1-3"/>
    <property type="match status" value="1"/>
</dbReference>
<dbReference type="NCBIfam" id="TIGR00125">
    <property type="entry name" value="cyt_tran_rel"/>
    <property type="match status" value="1"/>
</dbReference>
<comment type="caution">
    <text evidence="17">The sequence shown here is derived from an EMBL/GenBank/DDBJ whole genome shotgun (WGS) entry which is preliminary data.</text>
</comment>
<comment type="pathway">
    <text evidence="3 15">Cofactor biosynthesis; FMN biosynthesis; FMN from riboflavin (ATP route): step 1/1.</text>
</comment>
<dbReference type="InterPro" id="IPR023465">
    <property type="entry name" value="Riboflavin_kinase_dom_sf"/>
</dbReference>
<dbReference type="PIRSF" id="PIRSF004491">
    <property type="entry name" value="FAD_Synth"/>
    <property type="match status" value="1"/>
</dbReference>
<sequence>MHVYRSPEELLAKDFAQTVITIGTFDGVHKGHQTILHQLKNKSLEKRLPGVVITFDPHPREVLHPEQPIQLLNTLEERIQLFERQGIEHLVIVPFTKTFSELSAEAYVEKFLIRYFHPAVIIIGYDHHFGHDRKGDIHLLENLQQQYGYTLEEIPPQVVQQVTISSTRIRQALANGEIELANTLLGYNYSLAGTVTKGDQIGRKLGYPTANLQLDDSRKLIPAQGVYAATVQIDEEPIHLKGMLNIGYRPTFQGKELRIEIHIFNFSKNIYGHPMRIYLHAYLRPDQYFENEEALRRQMDQDKIMALQKLASFT</sequence>
<evidence type="ECO:0000256" key="1">
    <source>
        <dbReference type="ARBA" id="ARBA00002121"/>
    </source>
</evidence>
<dbReference type="PANTHER" id="PTHR22749:SF6">
    <property type="entry name" value="RIBOFLAVIN KINASE"/>
    <property type="match status" value="1"/>
</dbReference>
<dbReference type="EMBL" id="PGFG01000001">
    <property type="protein sequence ID" value="PJJ76201.1"/>
    <property type="molecule type" value="Genomic_DNA"/>
</dbReference>
<dbReference type="CDD" id="cd02064">
    <property type="entry name" value="FAD_synthetase_N"/>
    <property type="match status" value="1"/>
</dbReference>
<comment type="catalytic activity">
    <reaction evidence="13 15">
        <text>riboflavin + ATP = FMN + ADP + H(+)</text>
        <dbReference type="Rhea" id="RHEA:14357"/>
        <dbReference type="ChEBI" id="CHEBI:15378"/>
        <dbReference type="ChEBI" id="CHEBI:30616"/>
        <dbReference type="ChEBI" id="CHEBI:57986"/>
        <dbReference type="ChEBI" id="CHEBI:58210"/>
        <dbReference type="ChEBI" id="CHEBI:456216"/>
        <dbReference type="EC" id="2.7.1.26"/>
    </reaction>
</comment>
<evidence type="ECO:0000256" key="14">
    <source>
        <dbReference type="ARBA" id="ARBA00049494"/>
    </source>
</evidence>